<evidence type="ECO:0000313" key="7">
    <source>
        <dbReference type="Proteomes" id="UP000663870"/>
    </source>
</evidence>
<proteinExistence type="predicted"/>
<dbReference type="EMBL" id="CAJNOL010002278">
    <property type="protein sequence ID" value="CAF1483549.1"/>
    <property type="molecule type" value="Genomic_DNA"/>
</dbReference>
<reference evidence="4" key="1">
    <citation type="submission" date="2021-02" db="EMBL/GenBank/DDBJ databases">
        <authorList>
            <person name="Nowell W R."/>
        </authorList>
    </citation>
    <scope>NUCLEOTIDE SEQUENCE</scope>
</reference>
<dbReference type="InterPro" id="IPR037291">
    <property type="entry name" value="DUF4139"/>
</dbReference>
<evidence type="ECO:0000256" key="1">
    <source>
        <dbReference type="SAM" id="MobiDB-lite"/>
    </source>
</evidence>
<keyword evidence="7" id="KW-1185">Reference proteome</keyword>
<evidence type="ECO:0000259" key="2">
    <source>
        <dbReference type="Pfam" id="PF13598"/>
    </source>
</evidence>
<dbReference type="EMBL" id="CAJNOH010001324">
    <property type="protein sequence ID" value="CAF1204153.1"/>
    <property type="molecule type" value="Genomic_DNA"/>
</dbReference>
<dbReference type="InterPro" id="IPR025554">
    <property type="entry name" value="DUF4140"/>
</dbReference>
<dbReference type="InterPro" id="IPR011935">
    <property type="entry name" value="CHP02231"/>
</dbReference>
<dbReference type="PANTHER" id="PTHR31005:SF8">
    <property type="entry name" value="DUF4139 DOMAIN-CONTAINING PROTEIN"/>
    <property type="match status" value="1"/>
</dbReference>
<organism evidence="4 6">
    <name type="scientific">Rotaria sordida</name>
    <dbReference type="NCBI Taxonomy" id="392033"/>
    <lineage>
        <taxon>Eukaryota</taxon>
        <taxon>Metazoa</taxon>
        <taxon>Spiralia</taxon>
        <taxon>Gnathifera</taxon>
        <taxon>Rotifera</taxon>
        <taxon>Eurotatoria</taxon>
        <taxon>Bdelloidea</taxon>
        <taxon>Philodinida</taxon>
        <taxon>Philodinidae</taxon>
        <taxon>Rotaria</taxon>
    </lineage>
</organism>
<feature type="domain" description="DUF4139" evidence="2">
    <location>
        <begin position="239"/>
        <end position="585"/>
    </location>
</feature>
<gene>
    <name evidence="5" type="ORF">JXQ802_LOCUS39443</name>
    <name evidence="4" type="ORF">PYM288_LOCUS25044</name>
</gene>
<sequence length="595" mass="67070">MEAQTITTLTSTPSTAKEAPPTSKASIVHFNIDQQCPIQYVTVYNDRAEVTRRIQHHFDNQGTYDLVFEGFSPSVDLTSLHVSGGTGKACTILEVSYQTRYETTTIEEIDLTPLDQLQNEFNNIQVDIDKHQRELTRIVKQRAWLDGRASKLMNQDEHLNINDLDLMQQFMDFYHKTLLKLDNETIHEENEIKKLTQQKDGLSSKINEHGVEGQANRQKTKREVTITVYIGSNDIDIALEVSYLISNCSWSASYDVRVTSSEITRQQTQLTYYGIIVNKSQENWPDIQLSLSTATPSLGGVPPKLATLKIGYEVPYYDYDRTHNLCATGLLESSASSLKKSSGFMRMRAQTSLASSSLEETNERQPSNMVNVLAAQTEASMSSTSFAIPRRTTIDADGKPHKVTIGVLDLTSTFTYTVIPKLSLHAYLKASTVNTSDKQLLAGPASVFMDNNFVTHSAIDNVCVGDTFDLPLGTDASVKVEYKPAKKLTDTQGLISKVHHENIRHEIHLINTKSTEVIIYVYEQVPLSSDEKIKVKLIIPDLRSKEHNLNYTVTMNDSNNLEWKCILQGRGECRLPLEYTVEWPKDKRVEFKQVN</sequence>
<dbReference type="NCBIfam" id="TIGR02231">
    <property type="entry name" value="mucoidy inhibitor MuiA family protein"/>
    <property type="match status" value="1"/>
</dbReference>
<dbReference type="Proteomes" id="UP000663870">
    <property type="component" value="Unassembled WGS sequence"/>
</dbReference>
<dbReference type="Pfam" id="PF13600">
    <property type="entry name" value="DUF4140"/>
    <property type="match status" value="1"/>
</dbReference>
<evidence type="ECO:0000313" key="4">
    <source>
        <dbReference type="EMBL" id="CAF1204153.1"/>
    </source>
</evidence>
<feature type="domain" description="DUF4140" evidence="3">
    <location>
        <begin position="41"/>
        <end position="143"/>
    </location>
</feature>
<feature type="region of interest" description="Disordered" evidence="1">
    <location>
        <begin position="1"/>
        <end position="22"/>
    </location>
</feature>
<dbReference type="Pfam" id="PF13598">
    <property type="entry name" value="DUF4139"/>
    <property type="match status" value="1"/>
</dbReference>
<dbReference type="Proteomes" id="UP000663854">
    <property type="component" value="Unassembled WGS sequence"/>
</dbReference>
<evidence type="ECO:0000259" key="3">
    <source>
        <dbReference type="Pfam" id="PF13600"/>
    </source>
</evidence>
<dbReference type="PANTHER" id="PTHR31005">
    <property type="entry name" value="DUF4139 DOMAIN-CONTAINING PROTEIN"/>
    <property type="match status" value="1"/>
</dbReference>
<evidence type="ECO:0000313" key="5">
    <source>
        <dbReference type="EMBL" id="CAF1483549.1"/>
    </source>
</evidence>
<evidence type="ECO:0000313" key="6">
    <source>
        <dbReference type="Proteomes" id="UP000663854"/>
    </source>
</evidence>
<feature type="compositionally biased region" description="Low complexity" evidence="1">
    <location>
        <begin position="1"/>
        <end position="15"/>
    </location>
</feature>
<accession>A0A814WXW1</accession>
<comment type="caution">
    <text evidence="4">The sequence shown here is derived from an EMBL/GenBank/DDBJ whole genome shotgun (WGS) entry which is preliminary data.</text>
</comment>
<evidence type="ECO:0008006" key="8">
    <source>
        <dbReference type="Google" id="ProtNLM"/>
    </source>
</evidence>
<dbReference type="AlphaFoldDB" id="A0A814WXW1"/>
<name>A0A814WXW1_9BILA</name>
<protein>
    <recommendedName>
        <fullName evidence="8">Mucoidy inhibitor A</fullName>
    </recommendedName>
</protein>